<reference evidence="2" key="1">
    <citation type="submission" date="2024-03" db="EMBL/GenBank/DDBJ databases">
        <title>Chitinophaga horti sp. nov., isolated from garden soil.</title>
        <authorList>
            <person name="Lee D.S."/>
            <person name="Han D.M."/>
            <person name="Baek J.H."/>
            <person name="Choi D.G."/>
            <person name="Jeon J.H."/>
            <person name="Jeon C.O."/>
        </authorList>
    </citation>
    <scope>NUCLEOTIDE SEQUENCE [LARGE SCALE GENOMIC DNA]</scope>
    <source>
        <strain evidence="2">GPA1</strain>
    </source>
</reference>
<sequence>MITPAIKQKIISIVNVFETGSAEGEYDAIAIFPDGRNGSRQITYGRSQTTEQGNLRNLISRYINLNGQFADAFRSYLPKIGTVSLVNDAEFKRLLKVSAQQDPLMRQAQDETFEILYFEPALHFFQAEQFALPLSLLVIYDSFIHSGIVPAFLRVRFAERTPLRGGDEKAWISAYTQTRQHWLATHAKKILRPTVYRTKTFLNEMNKGNWMLDQPVKTQGVTIP</sequence>
<keyword evidence="2" id="KW-1185">Reference proteome</keyword>
<dbReference type="SUPFAM" id="SSF53955">
    <property type="entry name" value="Lysozyme-like"/>
    <property type="match status" value="1"/>
</dbReference>
<organism evidence="1 2">
    <name type="scientific">Chitinophaga pollutisoli</name>
    <dbReference type="NCBI Taxonomy" id="3133966"/>
    <lineage>
        <taxon>Bacteria</taxon>
        <taxon>Pseudomonadati</taxon>
        <taxon>Bacteroidota</taxon>
        <taxon>Chitinophagia</taxon>
        <taxon>Chitinophagales</taxon>
        <taxon>Chitinophagaceae</taxon>
        <taxon>Chitinophaga</taxon>
    </lineage>
</organism>
<dbReference type="InterPro" id="IPR000400">
    <property type="entry name" value="Glyco_hydro_46"/>
</dbReference>
<evidence type="ECO:0000313" key="2">
    <source>
        <dbReference type="Proteomes" id="UP001485459"/>
    </source>
</evidence>
<dbReference type="RefSeq" id="WP_341834758.1">
    <property type="nucleotide sequence ID" value="NZ_CP149822.1"/>
</dbReference>
<accession>A0ABZ2YJ85</accession>
<dbReference type="EMBL" id="CP149822">
    <property type="protein sequence ID" value="WZN39790.1"/>
    <property type="molecule type" value="Genomic_DNA"/>
</dbReference>
<name>A0ABZ2YJ85_9BACT</name>
<dbReference type="InterPro" id="IPR023346">
    <property type="entry name" value="Lysozyme-like_dom_sf"/>
</dbReference>
<dbReference type="Gene3D" id="1.20.141.10">
    <property type="entry name" value="Chitosanase, subunit A, domain 1"/>
    <property type="match status" value="1"/>
</dbReference>
<evidence type="ECO:0000313" key="1">
    <source>
        <dbReference type="EMBL" id="WZN39790.1"/>
    </source>
</evidence>
<gene>
    <name evidence="1" type="ORF">WJU16_17570</name>
</gene>
<proteinExistence type="predicted"/>
<dbReference type="Proteomes" id="UP001485459">
    <property type="component" value="Chromosome"/>
</dbReference>
<protein>
    <submittedName>
        <fullName evidence="1">Chitosanase</fullName>
    </submittedName>
</protein>
<dbReference type="Pfam" id="PF01374">
    <property type="entry name" value="Glyco_hydro_46"/>
    <property type="match status" value="1"/>
</dbReference>